<keyword evidence="4" id="KW-1185">Reference proteome</keyword>
<evidence type="ECO:0008006" key="5">
    <source>
        <dbReference type="Google" id="ProtNLM"/>
    </source>
</evidence>
<dbReference type="InterPro" id="IPR021822">
    <property type="entry name" value="DUF3405"/>
</dbReference>
<feature type="transmembrane region" description="Helical" evidence="2">
    <location>
        <begin position="47"/>
        <end position="67"/>
    </location>
</feature>
<sequence>MDKVSSFLRKSSSFGSMISAKNEIYLPVTTKPQSKKFRLRQILGHCLYRRVVIWTLVLILLLSLTLFNPRLTTKTRQDVLDLVQLGKGQLREVQADKGEEIVLQTQEGAVVEEKKENVEEQKEEEEEPEDDGQNGPHWMRYKHMDGYYKGLRAIVPFAEYTPEYPAPTGSKPTIPVSAPHHSKLPTPTPYSPHPDYDSSEYKSEYHKVQPCYLDAARKTPVPDVYAYSGVPQGQAKPAMGSYDLLGMREDVCFDRFGRYGAYGLGYTTKEGGTGEAMDTEHQGNEAKRCFLANENRFYTGNSTQDAEYAKVRPKRIDRTAIVIRTYVGFKWTAHALLNFRAMISELNLQSGGEYDVHFLLHVRDNNMPIWADPQTAQDILDENVPREFHGICTLWSEAQMNLYYPGDFGEAFDNPSNGDIHGVYRSAHMPLQHFAQMHPEYAHFWNWEMDMRWTGSYYELFDRLGKWGAKQSRQGMWERASKYYIPALHGFRAALDHGPVIFAGKNSLQQGEGGFMPKSCATGSDMTQCGVGEDADLITLNPLFDTNESGWVFASDVTGEMFPPSMAFHHGLKAVYAPHPVYVDRAWPAEEIEKHFNGGRDHTSGGHGSPFDLQNEHNHKGTSWYYNSEFAGLLWRRWLGYAQMDGRGKNGGRSGEGDLRGGKEEEADPNNSGRLCLRSMLVHPIKWENPSERDN</sequence>
<name>A0ABR1VUZ1_9PEZI</name>
<dbReference type="Pfam" id="PF11885">
    <property type="entry name" value="DUF3405"/>
    <property type="match status" value="1"/>
</dbReference>
<accession>A0ABR1VUZ1</accession>
<feature type="region of interest" description="Disordered" evidence="1">
    <location>
        <begin position="646"/>
        <end position="675"/>
    </location>
</feature>
<comment type="caution">
    <text evidence="3">The sequence shown here is derived from an EMBL/GenBank/DDBJ whole genome shotgun (WGS) entry which is preliminary data.</text>
</comment>
<reference evidence="3 4" key="1">
    <citation type="submission" date="2023-01" db="EMBL/GenBank/DDBJ databases">
        <title>Analysis of 21 Apiospora genomes using comparative genomics revels a genus with tremendous synthesis potential of carbohydrate active enzymes and secondary metabolites.</title>
        <authorList>
            <person name="Sorensen T."/>
        </authorList>
    </citation>
    <scope>NUCLEOTIDE SEQUENCE [LARGE SCALE GENOMIC DNA]</scope>
    <source>
        <strain evidence="3 4">CBS 135458</strain>
    </source>
</reference>
<proteinExistence type="predicted"/>
<dbReference type="Proteomes" id="UP001480595">
    <property type="component" value="Unassembled WGS sequence"/>
</dbReference>
<evidence type="ECO:0000256" key="1">
    <source>
        <dbReference type="SAM" id="MobiDB-lite"/>
    </source>
</evidence>
<keyword evidence="2" id="KW-0472">Membrane</keyword>
<feature type="compositionally biased region" description="Acidic residues" evidence="1">
    <location>
        <begin position="121"/>
        <end position="132"/>
    </location>
</feature>
<dbReference type="PANTHER" id="PTHR36205:SF3">
    <property type="entry name" value="MAJOR FACILITATOR SUPERFAMILY TRANSPORTER"/>
    <property type="match status" value="1"/>
</dbReference>
<feature type="compositionally biased region" description="Basic and acidic residues" evidence="1">
    <location>
        <begin position="111"/>
        <end position="120"/>
    </location>
</feature>
<dbReference type="PANTHER" id="PTHR36205">
    <property type="entry name" value="CHROMOSOME 19, WHOLE GENOME SHOTGUN SEQUENCE"/>
    <property type="match status" value="1"/>
</dbReference>
<feature type="region of interest" description="Disordered" evidence="1">
    <location>
        <begin position="110"/>
        <end position="137"/>
    </location>
</feature>
<evidence type="ECO:0000313" key="4">
    <source>
        <dbReference type="Proteomes" id="UP001480595"/>
    </source>
</evidence>
<gene>
    <name evidence="3" type="ORF">PG994_004567</name>
</gene>
<protein>
    <recommendedName>
        <fullName evidence="5">Major facilitator superfamily transporter</fullName>
    </recommendedName>
</protein>
<dbReference type="EMBL" id="JAQQWL010000005">
    <property type="protein sequence ID" value="KAK8073668.1"/>
    <property type="molecule type" value="Genomic_DNA"/>
</dbReference>
<dbReference type="GeneID" id="92089039"/>
<evidence type="ECO:0000313" key="3">
    <source>
        <dbReference type="EMBL" id="KAK8073668.1"/>
    </source>
</evidence>
<keyword evidence="2" id="KW-0812">Transmembrane</keyword>
<feature type="region of interest" description="Disordered" evidence="1">
    <location>
        <begin position="166"/>
        <end position="200"/>
    </location>
</feature>
<keyword evidence="2" id="KW-1133">Transmembrane helix</keyword>
<feature type="compositionally biased region" description="Basic and acidic residues" evidence="1">
    <location>
        <begin position="655"/>
        <end position="664"/>
    </location>
</feature>
<evidence type="ECO:0000256" key="2">
    <source>
        <dbReference type="SAM" id="Phobius"/>
    </source>
</evidence>
<dbReference type="RefSeq" id="XP_066718143.1">
    <property type="nucleotide sequence ID" value="XM_066855976.1"/>
</dbReference>
<organism evidence="3 4">
    <name type="scientific">Apiospora phragmitis</name>
    <dbReference type="NCBI Taxonomy" id="2905665"/>
    <lineage>
        <taxon>Eukaryota</taxon>
        <taxon>Fungi</taxon>
        <taxon>Dikarya</taxon>
        <taxon>Ascomycota</taxon>
        <taxon>Pezizomycotina</taxon>
        <taxon>Sordariomycetes</taxon>
        <taxon>Xylariomycetidae</taxon>
        <taxon>Amphisphaeriales</taxon>
        <taxon>Apiosporaceae</taxon>
        <taxon>Apiospora</taxon>
    </lineage>
</organism>